<proteinExistence type="inferred from homology"/>
<dbReference type="Pfam" id="PF13361">
    <property type="entry name" value="UvrD_C"/>
    <property type="match status" value="1"/>
</dbReference>
<evidence type="ECO:0000256" key="1">
    <source>
        <dbReference type="ARBA" id="ARBA00009922"/>
    </source>
</evidence>
<dbReference type="InterPro" id="IPR035093">
    <property type="entry name" value="RelE/ParE_toxin_dom_sf"/>
</dbReference>
<feature type="region of interest" description="Disordered" evidence="12">
    <location>
        <begin position="330"/>
        <end position="350"/>
    </location>
</feature>
<comment type="catalytic activity">
    <reaction evidence="9">
        <text>ATP + H2O = ADP + phosphate + H(+)</text>
        <dbReference type="Rhea" id="RHEA:13065"/>
        <dbReference type="ChEBI" id="CHEBI:15377"/>
        <dbReference type="ChEBI" id="CHEBI:15378"/>
        <dbReference type="ChEBI" id="CHEBI:30616"/>
        <dbReference type="ChEBI" id="CHEBI:43474"/>
        <dbReference type="ChEBI" id="CHEBI:456216"/>
        <dbReference type="EC" id="5.6.2.4"/>
    </reaction>
</comment>
<dbReference type="InterPro" id="IPR008271">
    <property type="entry name" value="Ser/Thr_kinase_AS"/>
</dbReference>
<feature type="binding site" evidence="10">
    <location>
        <begin position="605"/>
        <end position="612"/>
    </location>
    <ligand>
        <name>ATP</name>
        <dbReference type="ChEBI" id="CHEBI:30616"/>
    </ligand>
</feature>
<evidence type="ECO:0000259" key="13">
    <source>
        <dbReference type="PROSITE" id="PS50011"/>
    </source>
</evidence>
<gene>
    <name evidence="15" type="ORF">GA0070613_4683</name>
</gene>
<feature type="binding site" evidence="11">
    <location>
        <position position="46"/>
    </location>
    <ligand>
        <name>ATP</name>
        <dbReference type="ChEBI" id="CHEBI:30616"/>
    </ligand>
</feature>
<dbReference type="PROSITE" id="PS00108">
    <property type="entry name" value="PROTEIN_KINASE_ST"/>
    <property type="match status" value="1"/>
</dbReference>
<reference evidence="16" key="1">
    <citation type="submission" date="2016-06" db="EMBL/GenBank/DDBJ databases">
        <authorList>
            <person name="Varghese N."/>
            <person name="Submissions Spin"/>
        </authorList>
    </citation>
    <scope>NUCLEOTIDE SEQUENCE [LARGE SCALE GENOMIC DNA]</scope>
    <source>
        <strain evidence="16">DSM 43819</strain>
    </source>
</reference>
<dbReference type="AlphaFoldDB" id="A0A1C5JH61"/>
<dbReference type="InterPro" id="IPR000212">
    <property type="entry name" value="DNA_helicase_UvrD/REP"/>
</dbReference>
<dbReference type="InterPro" id="IPR011009">
    <property type="entry name" value="Kinase-like_dom_sf"/>
</dbReference>
<evidence type="ECO:0000256" key="5">
    <source>
        <dbReference type="ARBA" id="ARBA00022840"/>
    </source>
</evidence>
<sequence>MRALTSRDPRWIGRNRRYEILAELGAGGMGKVYLGRSRTAELVAVKVIQSHLLDDDTVLRRFRAEIAHLRRAQGLRVAHYRGCELNRDNPWLAVEYVPGSTLRRYVADNGVLDGAATAALGAMLAEGLETIHGAGLLHRDLKPSNVMLGPDSPRIIDLGLAVLRERDDRLTQLGHAVGTVAYMPPEQAVGETELTEAVDVYALGATLLYASTRRHPYPQATPLVLTGWITDPAHSPDLTGVPRDLDPLLTAMLAHHPGARPGVADLIAEFSRIVEAHPGGFAAVRRRLQDHTPAEPLPESLRSVAVTDETDPWPEGPTELVITGTSVRAPRTTVHHGPPTPSKEQPMTTGGRLRVLQSAEKEILKLSRADVGAVYEFQHKFRSNPENPGLRLKQLKGGDRLWSARVNADLRAILLHIADREYLLVDVKHRGEVYEELDRYAYRVNRVTGALEVVDLEPVPDTVLVDVLPPEAPPLFDDHADTVLLDLGVAEPLLPRIRSLRTEDELLELVEGAPQLTADVLLSLYDGMHVEDVRRLITEPVRVTEQVDPDDLAAALVRPATQVTSDDKALQAVLSESFESWQVFLHPTQRRLVDRATSGPTRVSGGPGTGKTIVALHRVAHLAAGLKPGDGRILLTTFSRNLAVDLRSRLESLAGVEALQHVDVINIDRLARRIATQSPDDAGRTLVDDHRITDYWRAFLGREDSDWTPEFLSAEWTQVVLGQMLDSGDEYATARRPGRGRPLSRPDRARIWELCRRFEEWTAEQGVWTHAQIAVHAARAEQARTRRPGTAARYRHIVVDEAQDLSTAHWRLLRCMAPAGPDDLFVVGDTHQRIYDNRVSLSRLGIDIRGRSHRLTLNYRTTRQILATALELMSGERYDDMNGATDTLDGYRSLLSGGHPALRRAADWPQEMDLIRRQLKAWGDESDGSVAICVPTHDLAADLAARLSADGVDVVEVGSDGPVRTGGVHLGTMHRFKGLEYRRMIIAGVREGLVPHQRINGFRESDPTRYQRERQRYRSLLFVAATRARDDLVISWHATPSPFLTHRQVTGA</sequence>
<keyword evidence="15" id="KW-0418">Kinase</keyword>
<dbReference type="PANTHER" id="PTHR11070:SF45">
    <property type="entry name" value="DNA 3'-5' HELICASE"/>
    <property type="match status" value="1"/>
</dbReference>
<dbReference type="GO" id="GO:0005524">
    <property type="term" value="F:ATP binding"/>
    <property type="evidence" value="ECO:0007669"/>
    <property type="project" value="UniProtKB-UniRule"/>
</dbReference>
<dbReference type="EMBL" id="LT607754">
    <property type="protein sequence ID" value="SCG69907.1"/>
    <property type="molecule type" value="Genomic_DNA"/>
</dbReference>
<evidence type="ECO:0000313" key="16">
    <source>
        <dbReference type="Proteomes" id="UP000198221"/>
    </source>
</evidence>
<dbReference type="RefSeq" id="WP_089014186.1">
    <property type="nucleotide sequence ID" value="NZ_LT607754.1"/>
</dbReference>
<keyword evidence="6" id="KW-0413">Isomerase</keyword>
<dbReference type="Proteomes" id="UP000198221">
    <property type="component" value="Chromosome I"/>
</dbReference>
<feature type="domain" description="Protein kinase" evidence="13">
    <location>
        <begin position="18"/>
        <end position="280"/>
    </location>
</feature>
<dbReference type="GO" id="GO:0003677">
    <property type="term" value="F:DNA binding"/>
    <property type="evidence" value="ECO:0007669"/>
    <property type="project" value="InterPro"/>
</dbReference>
<feature type="domain" description="UvrD-like helicase ATP-binding" evidence="14">
    <location>
        <begin position="584"/>
        <end position="862"/>
    </location>
</feature>
<dbReference type="GO" id="GO:0016787">
    <property type="term" value="F:hydrolase activity"/>
    <property type="evidence" value="ECO:0007669"/>
    <property type="project" value="UniProtKB-UniRule"/>
</dbReference>
<dbReference type="InterPro" id="IPR027417">
    <property type="entry name" value="P-loop_NTPase"/>
</dbReference>
<evidence type="ECO:0000256" key="4">
    <source>
        <dbReference type="ARBA" id="ARBA00022806"/>
    </source>
</evidence>
<evidence type="ECO:0000256" key="2">
    <source>
        <dbReference type="ARBA" id="ARBA00022741"/>
    </source>
</evidence>
<keyword evidence="2 10" id="KW-0547">Nucleotide-binding</keyword>
<evidence type="ECO:0000256" key="9">
    <source>
        <dbReference type="ARBA" id="ARBA00048988"/>
    </source>
</evidence>
<dbReference type="EC" id="5.6.2.4" evidence="8"/>
<dbReference type="SUPFAM" id="SSF52540">
    <property type="entry name" value="P-loop containing nucleoside triphosphate hydrolases"/>
    <property type="match status" value="1"/>
</dbReference>
<keyword evidence="5 10" id="KW-0067">ATP-binding</keyword>
<evidence type="ECO:0000256" key="3">
    <source>
        <dbReference type="ARBA" id="ARBA00022801"/>
    </source>
</evidence>
<dbReference type="CDD" id="cd14014">
    <property type="entry name" value="STKc_PknB_like"/>
    <property type="match status" value="1"/>
</dbReference>
<evidence type="ECO:0000256" key="11">
    <source>
        <dbReference type="PROSITE-ProRule" id="PRU10141"/>
    </source>
</evidence>
<keyword evidence="4 10" id="KW-0347">Helicase</keyword>
<dbReference type="InterPro" id="IPR014016">
    <property type="entry name" value="UvrD-like_ATP-bd"/>
</dbReference>
<dbReference type="Gene3D" id="3.30.2310.20">
    <property type="entry name" value="RelE-like"/>
    <property type="match status" value="1"/>
</dbReference>
<keyword evidence="15" id="KW-0808">Transferase</keyword>
<dbReference type="Pfam" id="PF00069">
    <property type="entry name" value="Pkinase"/>
    <property type="match status" value="1"/>
</dbReference>
<evidence type="ECO:0000313" key="15">
    <source>
        <dbReference type="EMBL" id="SCG69907.1"/>
    </source>
</evidence>
<dbReference type="GO" id="GO:0000725">
    <property type="term" value="P:recombinational repair"/>
    <property type="evidence" value="ECO:0007669"/>
    <property type="project" value="TreeGrafter"/>
</dbReference>
<dbReference type="Gene3D" id="1.10.510.10">
    <property type="entry name" value="Transferase(Phosphotransferase) domain 1"/>
    <property type="match status" value="1"/>
</dbReference>
<comment type="catalytic activity">
    <reaction evidence="7">
        <text>Couples ATP hydrolysis with the unwinding of duplex DNA by translocating in the 3'-5' direction.</text>
        <dbReference type="EC" id="5.6.2.4"/>
    </reaction>
</comment>
<keyword evidence="16" id="KW-1185">Reference proteome</keyword>
<name>A0A1C5JH61_9ACTN</name>
<dbReference type="PROSITE" id="PS50011">
    <property type="entry name" value="PROTEIN_KINASE_DOM"/>
    <property type="match status" value="1"/>
</dbReference>
<dbReference type="SUPFAM" id="SSF56112">
    <property type="entry name" value="Protein kinase-like (PK-like)"/>
    <property type="match status" value="1"/>
</dbReference>
<organism evidence="15 16">
    <name type="scientific">Micromonospora inositola</name>
    <dbReference type="NCBI Taxonomy" id="47865"/>
    <lineage>
        <taxon>Bacteria</taxon>
        <taxon>Bacillati</taxon>
        <taxon>Actinomycetota</taxon>
        <taxon>Actinomycetes</taxon>
        <taxon>Micromonosporales</taxon>
        <taxon>Micromonosporaceae</taxon>
        <taxon>Micromonospora</taxon>
    </lineage>
</organism>
<dbReference type="SUPFAM" id="SSF143011">
    <property type="entry name" value="RelE-like"/>
    <property type="match status" value="1"/>
</dbReference>
<comment type="similarity">
    <text evidence="1">Belongs to the helicase family. UvrD subfamily.</text>
</comment>
<dbReference type="Gene3D" id="1.10.10.160">
    <property type="match status" value="1"/>
</dbReference>
<dbReference type="Pfam" id="PF00580">
    <property type="entry name" value="UvrD-helicase"/>
    <property type="match status" value="1"/>
</dbReference>
<dbReference type="GO" id="GO:0043138">
    <property type="term" value="F:3'-5' DNA helicase activity"/>
    <property type="evidence" value="ECO:0007669"/>
    <property type="project" value="UniProtKB-EC"/>
</dbReference>
<evidence type="ECO:0000256" key="12">
    <source>
        <dbReference type="SAM" id="MobiDB-lite"/>
    </source>
</evidence>
<dbReference type="InterPro" id="IPR000719">
    <property type="entry name" value="Prot_kinase_dom"/>
</dbReference>
<evidence type="ECO:0000256" key="8">
    <source>
        <dbReference type="ARBA" id="ARBA00034808"/>
    </source>
</evidence>
<dbReference type="Gene3D" id="3.40.50.300">
    <property type="entry name" value="P-loop containing nucleotide triphosphate hydrolases"/>
    <property type="match status" value="2"/>
</dbReference>
<dbReference type="InterPro" id="IPR014017">
    <property type="entry name" value="DNA_helicase_UvrD-like_C"/>
</dbReference>
<evidence type="ECO:0000256" key="6">
    <source>
        <dbReference type="ARBA" id="ARBA00023235"/>
    </source>
</evidence>
<protein>
    <recommendedName>
        <fullName evidence="8">DNA 3'-5' helicase</fullName>
        <ecNumber evidence="8">5.6.2.4</ecNumber>
    </recommendedName>
</protein>
<accession>A0A1C5JH61</accession>
<dbReference type="GO" id="GO:0004674">
    <property type="term" value="F:protein serine/threonine kinase activity"/>
    <property type="evidence" value="ECO:0007669"/>
    <property type="project" value="UniProtKB-KW"/>
</dbReference>
<dbReference type="GO" id="GO:0005829">
    <property type="term" value="C:cytosol"/>
    <property type="evidence" value="ECO:0007669"/>
    <property type="project" value="TreeGrafter"/>
</dbReference>
<dbReference type="PROSITE" id="PS51198">
    <property type="entry name" value="UVRD_HELICASE_ATP_BIND"/>
    <property type="match status" value="1"/>
</dbReference>
<dbReference type="InterPro" id="IPR013986">
    <property type="entry name" value="DExx_box_DNA_helicase_dom_sf"/>
</dbReference>
<dbReference type="GO" id="GO:0033202">
    <property type="term" value="C:DNA helicase complex"/>
    <property type="evidence" value="ECO:0007669"/>
    <property type="project" value="TreeGrafter"/>
</dbReference>
<evidence type="ECO:0000256" key="7">
    <source>
        <dbReference type="ARBA" id="ARBA00034617"/>
    </source>
</evidence>
<dbReference type="PROSITE" id="PS00107">
    <property type="entry name" value="PROTEIN_KINASE_ATP"/>
    <property type="match status" value="1"/>
</dbReference>
<evidence type="ECO:0000259" key="14">
    <source>
        <dbReference type="PROSITE" id="PS51198"/>
    </source>
</evidence>
<keyword evidence="15" id="KW-0723">Serine/threonine-protein kinase</keyword>
<evidence type="ECO:0000256" key="10">
    <source>
        <dbReference type="PROSITE-ProRule" id="PRU00560"/>
    </source>
</evidence>
<dbReference type="PANTHER" id="PTHR11070">
    <property type="entry name" value="UVRD / RECB / PCRA DNA HELICASE FAMILY MEMBER"/>
    <property type="match status" value="1"/>
</dbReference>
<dbReference type="OrthoDB" id="3196525at2"/>
<keyword evidence="3 10" id="KW-0378">Hydrolase</keyword>
<dbReference type="SMART" id="SM00220">
    <property type="entry name" value="S_TKc"/>
    <property type="match status" value="1"/>
</dbReference>
<dbReference type="InterPro" id="IPR017441">
    <property type="entry name" value="Protein_kinase_ATP_BS"/>
</dbReference>